<dbReference type="Pfam" id="PF18642">
    <property type="entry name" value="IMPa_helical"/>
    <property type="match status" value="1"/>
</dbReference>
<dbReference type="InterPro" id="IPR041549">
    <property type="entry name" value="IMPa_helical"/>
</dbReference>
<dbReference type="SMART" id="SM01276">
    <property type="entry name" value="M60-like"/>
    <property type="match status" value="1"/>
</dbReference>
<dbReference type="RefSeq" id="WP_004651457.1">
    <property type="nucleotide sequence ID" value="NZ_KB849176.1"/>
</dbReference>
<dbReference type="Pfam" id="PF18650">
    <property type="entry name" value="IMPa_N_2"/>
    <property type="match status" value="1"/>
</dbReference>
<dbReference type="NCBIfam" id="NF038322">
    <property type="entry name" value="ImpA_fam_HExGH"/>
    <property type="match status" value="1"/>
</dbReference>
<proteinExistence type="predicted"/>
<dbReference type="Gene3D" id="1.10.390.30">
    <property type="entry name" value="Peptidase M60, enhancin-like domain 3"/>
    <property type="match status" value="1"/>
</dbReference>
<dbReference type="InterPro" id="IPR042279">
    <property type="entry name" value="Pep_M60_3"/>
</dbReference>
<evidence type="ECO:0000313" key="2">
    <source>
        <dbReference type="EMBL" id="ENU20085.1"/>
    </source>
</evidence>
<dbReference type="Proteomes" id="UP000013086">
    <property type="component" value="Unassembled WGS sequence"/>
</dbReference>
<dbReference type="PROSITE" id="PS51723">
    <property type="entry name" value="PEPTIDASE_M60"/>
    <property type="match status" value="1"/>
</dbReference>
<sequence>MMSLFFCIGGIIVAGHALAFRNALLTISLSIGLIACGGGGGEGGESANDSWTEVAPPSEKPEDLINARINTALSIGSAVNLTLQDQTSLLKWALNTAEHQRYWQKNLLGSLYSDANNKAIQPHLQFTPNASINIYPTDFSTTLPIAVADGTCNWALSLQANKGCGLGVAAQIGKGRALAYGQNMFTGVLNNNSDFTQFTGVLNNSLRWLITGNTKTALNASLNIAVSGYDTNTAKRYFEQQLGTAVNILNCNVLDPNNLCWKNADLILLSSNIGSEKFDRALIQGYLDAGKPVYFQASGDNVNSNMEKVLAAMGMQTNGNYWRTKDTLLLSKPKTYQQRWDNINQIDATIKTLQYFNSPASVTLGELNTSNSMIQSINALSSSLQTLNNQGLSAFSEENKNSILKALVLIADLWRPSVNYTGLNINSDPLTFMQTYASDAWLDYKRSHTKAALQGAGDYMPVAAQNMPVSSDWETITVTIPQTIGVTAIGRASIPAKAVDIQIVDAQGANLAVQTSHIRTWGSPFDADGYKRPLHPNSYGVKLNTGTDNKFISPFGGPLMLNYNNATAGSTITLKIKGSAKYAHFDFTQPITDADIDAAKASLQSRTFGWNTFKFTDGEIQQITAYALKAIGNTAPRDYIERIKTVVYKSNHIANGYNNMPLDSSTQDYCNTLGWDCTGTIHRAPGVQHFVGWLAYCGYLCSGNPSDGATGVDTGWGWVHELGHNTVQGVLTMTFPSTENGNTIGCGTECNNNILAGVSMLRKYEIYGLDNNGNNFNHPLLYSNIQDNRNTNLSGELLRAKMEKRLWQGNDNAKQAFHMQLAYNYTKLHQSKLRPDSQGVFEFMRLLNISQRLYNQIDVATATTADKNKLGLGAFTTKNLSRPDMIYVLSSKIMGYDLKEMFKLYGLPVTDTARASIAMLNLADAPLNFYAQPLNRSNHLDEGTWITLPATGSVPNYPY</sequence>
<dbReference type="HOGENOM" id="CLU_302211_0_0_6"/>
<accession>N8P115</accession>
<feature type="domain" description="Peptidase M60" evidence="1">
    <location>
        <begin position="479"/>
        <end position="826"/>
    </location>
</feature>
<dbReference type="InterPro" id="IPR040711">
    <property type="entry name" value="IMPa_N_2"/>
</dbReference>
<dbReference type="eggNOG" id="COG1879">
    <property type="taxonomic scope" value="Bacteria"/>
</dbReference>
<dbReference type="InterPro" id="IPR031161">
    <property type="entry name" value="Peptidase_M60_dom"/>
</dbReference>
<dbReference type="PATRIC" id="fig|1217715.3.peg.1098"/>
<dbReference type="OrthoDB" id="9122461at2"/>
<dbReference type="AlphaFoldDB" id="N8P115"/>
<gene>
    <name evidence="2" type="ORF">F994_01137</name>
</gene>
<reference evidence="2 3" key="1">
    <citation type="submission" date="2013-02" db="EMBL/GenBank/DDBJ databases">
        <title>The Genome Sequence of Acinetobacter sp. ANC 3994.</title>
        <authorList>
            <consortium name="The Broad Institute Genome Sequencing Platform"/>
            <consortium name="The Broad Institute Genome Sequencing Center for Infectious Disease"/>
            <person name="Cerqueira G."/>
            <person name="Feldgarden M."/>
            <person name="Courvalin P."/>
            <person name="Perichon B."/>
            <person name="Grillot-Courvalin C."/>
            <person name="Clermont D."/>
            <person name="Rocha E."/>
            <person name="Yoon E.-J."/>
            <person name="Nemec A."/>
            <person name="Walker B."/>
            <person name="Young S.K."/>
            <person name="Zeng Q."/>
            <person name="Gargeya S."/>
            <person name="Fitzgerald M."/>
            <person name="Haas B."/>
            <person name="Abouelleil A."/>
            <person name="Alvarado L."/>
            <person name="Arachchi H.M."/>
            <person name="Berlin A.M."/>
            <person name="Chapman S.B."/>
            <person name="Dewar J."/>
            <person name="Goldberg J."/>
            <person name="Griggs A."/>
            <person name="Gujja S."/>
            <person name="Hansen M."/>
            <person name="Howarth C."/>
            <person name="Imamovic A."/>
            <person name="Larimer J."/>
            <person name="McCowan C."/>
            <person name="Murphy C."/>
            <person name="Neiman D."/>
            <person name="Pearson M."/>
            <person name="Priest M."/>
            <person name="Roberts A."/>
            <person name="Saif S."/>
            <person name="Shea T."/>
            <person name="Sisk P."/>
            <person name="Sykes S."/>
            <person name="Wortman J."/>
            <person name="Nusbaum C."/>
            <person name="Birren B."/>
        </authorList>
    </citation>
    <scope>NUCLEOTIDE SEQUENCE [LARGE SCALE GENOMIC DNA]</scope>
    <source>
        <strain evidence="2 3">ANC 3994</strain>
    </source>
</reference>
<comment type="caution">
    <text evidence="2">The sequence shown here is derived from an EMBL/GenBank/DDBJ whole genome shotgun (WGS) entry which is preliminary data.</text>
</comment>
<evidence type="ECO:0000259" key="1">
    <source>
        <dbReference type="PROSITE" id="PS51723"/>
    </source>
</evidence>
<evidence type="ECO:0000313" key="3">
    <source>
        <dbReference type="Proteomes" id="UP000013086"/>
    </source>
</evidence>
<dbReference type="EMBL" id="APOH01000011">
    <property type="protein sequence ID" value="ENU20085.1"/>
    <property type="molecule type" value="Genomic_DNA"/>
</dbReference>
<name>N8P115_9GAMM</name>
<organism evidence="2 3">
    <name type="scientific">Acinetobacter bohemicus ANC 3994</name>
    <dbReference type="NCBI Taxonomy" id="1217715"/>
    <lineage>
        <taxon>Bacteria</taxon>
        <taxon>Pseudomonadati</taxon>
        <taxon>Pseudomonadota</taxon>
        <taxon>Gammaproteobacteria</taxon>
        <taxon>Moraxellales</taxon>
        <taxon>Moraxellaceae</taxon>
        <taxon>Acinetobacter</taxon>
    </lineage>
</organism>
<protein>
    <recommendedName>
        <fullName evidence="1">Peptidase M60 domain-containing protein</fullName>
    </recommendedName>
</protein>